<dbReference type="HAMAP" id="MF_00386">
    <property type="entry name" value="UPF0161_YidD"/>
    <property type="match status" value="1"/>
</dbReference>
<proteinExistence type="inferred from homology"/>
<dbReference type="SMART" id="SM01234">
    <property type="entry name" value="Haemolytic"/>
    <property type="match status" value="1"/>
</dbReference>
<dbReference type="RefSeq" id="WP_121192054.1">
    <property type="nucleotide sequence ID" value="NZ_RBWV01000009.1"/>
</dbReference>
<dbReference type="PANTHER" id="PTHR33383:SF1">
    <property type="entry name" value="MEMBRANE PROTEIN INSERTION EFFICIENCY FACTOR-RELATED"/>
    <property type="match status" value="1"/>
</dbReference>
<feature type="compositionally biased region" description="Basic residues" evidence="2">
    <location>
        <begin position="79"/>
        <end position="89"/>
    </location>
</feature>
<feature type="region of interest" description="Disordered" evidence="2">
    <location>
        <begin position="65"/>
        <end position="89"/>
    </location>
</feature>
<keyword evidence="4" id="KW-1185">Reference proteome</keyword>
<dbReference type="NCBIfam" id="TIGR00278">
    <property type="entry name" value="membrane protein insertion efficiency factor YidD"/>
    <property type="match status" value="1"/>
</dbReference>
<sequence length="89" mass="9914">MSSPVGRALVGLVRGYQRWISPLSAPRCRFYPSCSQYAVDAISSRGPIMGTAYAVRRLLRCHPFTAGGYDPAPAPREHSRSRRRDPRPV</sequence>
<keyword evidence="1" id="KW-1003">Cell membrane</keyword>
<reference evidence="3 4" key="1">
    <citation type="submission" date="2018-10" db="EMBL/GenBank/DDBJ databases">
        <title>Genomic Encyclopedia of Archaeal and Bacterial Type Strains, Phase II (KMG-II): from individual species to whole genera.</title>
        <authorList>
            <person name="Goeker M."/>
        </authorList>
    </citation>
    <scope>NUCLEOTIDE SEQUENCE [LARGE SCALE GENOMIC DNA]</scope>
    <source>
        <strain evidence="3 4">RP-AC37</strain>
    </source>
</reference>
<dbReference type="GO" id="GO:0005886">
    <property type="term" value="C:plasma membrane"/>
    <property type="evidence" value="ECO:0007669"/>
    <property type="project" value="UniProtKB-SubCell"/>
</dbReference>
<dbReference type="InParanoid" id="A0A420XUF4"/>
<comment type="similarity">
    <text evidence="1">Belongs to the UPF0161 family.</text>
</comment>
<dbReference type="AlphaFoldDB" id="A0A420XUF4"/>
<dbReference type="Proteomes" id="UP000281955">
    <property type="component" value="Unassembled WGS sequence"/>
</dbReference>
<comment type="caution">
    <text evidence="3">The sequence shown here is derived from an EMBL/GenBank/DDBJ whole genome shotgun (WGS) entry which is preliminary data.</text>
</comment>
<keyword evidence="1" id="KW-0472">Membrane</keyword>
<evidence type="ECO:0000313" key="3">
    <source>
        <dbReference type="EMBL" id="RKS80361.1"/>
    </source>
</evidence>
<protein>
    <recommendedName>
        <fullName evidence="1">Putative membrane protein insertion efficiency factor</fullName>
    </recommendedName>
</protein>
<evidence type="ECO:0000256" key="2">
    <source>
        <dbReference type="SAM" id="MobiDB-lite"/>
    </source>
</evidence>
<dbReference type="EMBL" id="RBWV01000009">
    <property type="protein sequence ID" value="RKS80361.1"/>
    <property type="molecule type" value="Genomic_DNA"/>
</dbReference>
<name>A0A420XUF4_9ACTN</name>
<dbReference type="OrthoDB" id="9801753at2"/>
<dbReference type="InterPro" id="IPR002696">
    <property type="entry name" value="Membr_insert_effic_factor_YidD"/>
</dbReference>
<gene>
    <name evidence="3" type="ORF">CLV35_0792</name>
</gene>
<evidence type="ECO:0000313" key="4">
    <source>
        <dbReference type="Proteomes" id="UP000281955"/>
    </source>
</evidence>
<organism evidence="3 4">
    <name type="scientific">Motilibacter peucedani</name>
    <dbReference type="NCBI Taxonomy" id="598650"/>
    <lineage>
        <taxon>Bacteria</taxon>
        <taxon>Bacillati</taxon>
        <taxon>Actinomycetota</taxon>
        <taxon>Actinomycetes</taxon>
        <taxon>Motilibacterales</taxon>
        <taxon>Motilibacteraceae</taxon>
        <taxon>Motilibacter</taxon>
    </lineage>
</organism>
<comment type="subcellular location">
    <subcellularLocation>
        <location evidence="1">Cell membrane</location>
        <topology evidence="1">Peripheral membrane protein</topology>
        <orientation evidence="1">Cytoplasmic side</orientation>
    </subcellularLocation>
</comment>
<accession>A0A420XUF4</accession>
<dbReference type="FunCoup" id="A0A420XUF4">
    <property type="interactions" value="24"/>
</dbReference>
<dbReference type="Pfam" id="PF01809">
    <property type="entry name" value="YidD"/>
    <property type="match status" value="1"/>
</dbReference>
<evidence type="ECO:0000256" key="1">
    <source>
        <dbReference type="HAMAP-Rule" id="MF_00386"/>
    </source>
</evidence>
<comment type="function">
    <text evidence="1">Could be involved in insertion of integral membrane proteins into the membrane.</text>
</comment>
<dbReference type="PANTHER" id="PTHR33383">
    <property type="entry name" value="MEMBRANE PROTEIN INSERTION EFFICIENCY FACTOR-RELATED"/>
    <property type="match status" value="1"/>
</dbReference>